<comment type="caution">
    <text evidence="3">The sequence shown here is derived from an EMBL/GenBank/DDBJ whole genome shotgun (WGS) entry which is preliminary data.</text>
</comment>
<sequence>MSNYGTPTYGPAMGQDTPGQYQQPRYSYGQPQQQPAYGAQQHPQQGQHHQFSPPLPAVDHQLASAMAGMAIENPPTPRQTPHTPQPPQAQSWAYPHHHSLGSQATPGPQHQGYAASSPRPVAVPLGAQPVHAQSAPLQSHSSAHQAAVYTPPTTTSLSSQSAPKIGDMASSVFRKETMDSVGKWSKKTVSLLGGAVKNAVSNAQAAAAPRPRPPSTYGTTPVTVQQSGPSATGTTSGYGPNSNLVYRPDSPIHRDAQHPPAWPGSTAPAAVDANPALGSTPAQGTPGAYQHATAPWNGGQAQASQRVAVPQPGHEYGSLGLDHQPPVRTINDQPQQLWSQAWSPPPPLGPGAASQSQPQFQGVPNAPIPAPSSAPAPAQTQVHGRPQPHVPHPAVGTGTPQAIRAAPGVGSGPPLHPNYPNHPGALRGRGGFRGRGSGGCRGGRGGGPPPPPPPTSAPGTPGAPGEAKASKAGSNGKKKKWYAAGGVGLAAALAVGTLAALGGDASGFDFGDGDEDGDAGGDDAGRESGGSEGATYADGAGGWNGDPAGGYDADGTHWAEDNHEEYAAAVQDAHAVATSEYATALEGAQVTTAPEYGASSGEYAAYEYGTGGGGGLQDSQAALLEQMQANHFANVMAHQANVNALSYVGDVEYKTVYETSYGGGGPASYI</sequence>
<proteinExistence type="predicted"/>
<feature type="region of interest" description="Disordered" evidence="1">
    <location>
        <begin position="203"/>
        <end position="476"/>
    </location>
</feature>
<feature type="compositionally biased region" description="Low complexity" evidence="1">
    <location>
        <begin position="457"/>
        <end position="475"/>
    </location>
</feature>
<dbReference type="EMBL" id="LCTW02000279">
    <property type="protein sequence ID" value="KXX75311.1"/>
    <property type="molecule type" value="Genomic_DNA"/>
</dbReference>
<reference evidence="3 4" key="3">
    <citation type="submission" date="2016-01" db="EMBL/GenBank/DDBJ databases">
        <title>Madurella mycetomatis genome sequencing.</title>
        <authorList>
            <person name="Van De Sande W."/>
        </authorList>
    </citation>
    <scope>NUCLEOTIDE SEQUENCE [LARGE SCALE GENOMIC DNA]</scope>
    <source>
        <strain evidence="4">mm55</strain>
        <strain evidence="3">Mm55</strain>
    </source>
</reference>
<gene>
    <name evidence="3" type="ORF">MMYC01_201053</name>
    <name evidence="2" type="ORF">MMYC01_208491</name>
</gene>
<dbReference type="AlphaFoldDB" id="A0A175WIC8"/>
<feature type="compositionally biased region" description="Gly residues" evidence="1">
    <location>
        <begin position="427"/>
        <end position="446"/>
    </location>
</feature>
<dbReference type="Proteomes" id="UP000078237">
    <property type="component" value="Unassembled WGS sequence"/>
</dbReference>
<feature type="compositionally biased region" description="Polar residues" evidence="1">
    <location>
        <begin position="135"/>
        <end position="144"/>
    </location>
</feature>
<reference evidence="4" key="2">
    <citation type="submission" date="2015-06" db="EMBL/GenBank/DDBJ databases">
        <authorList>
            <person name="van de Sande W.W.J."/>
        </authorList>
    </citation>
    <scope>NUCLEOTIDE SEQUENCE [LARGE SCALE GENOMIC DNA]</scope>
    <source>
        <strain evidence="4">mm55</strain>
    </source>
</reference>
<dbReference type="VEuPathDB" id="FungiDB:MMYC01_208491"/>
<feature type="compositionally biased region" description="Low complexity" evidence="1">
    <location>
        <begin position="150"/>
        <end position="163"/>
    </location>
</feature>
<protein>
    <submittedName>
        <fullName evidence="3">Uncharacterized protein</fullName>
    </submittedName>
</protein>
<feature type="compositionally biased region" description="Acidic residues" evidence="1">
    <location>
        <begin position="511"/>
        <end position="521"/>
    </location>
</feature>
<feature type="region of interest" description="Disordered" evidence="1">
    <location>
        <begin position="510"/>
        <end position="557"/>
    </location>
</feature>
<accession>A0A175WIC8</accession>
<dbReference type="VEuPathDB" id="FungiDB:MMYC01_201053"/>
<feature type="compositionally biased region" description="Pro residues" evidence="1">
    <location>
        <begin position="74"/>
        <end position="87"/>
    </location>
</feature>
<name>A0A175WIC8_9PEZI</name>
<evidence type="ECO:0000313" key="4">
    <source>
        <dbReference type="Proteomes" id="UP000078237"/>
    </source>
</evidence>
<evidence type="ECO:0000313" key="3">
    <source>
        <dbReference type="EMBL" id="KXX82644.1"/>
    </source>
</evidence>
<evidence type="ECO:0000313" key="2">
    <source>
        <dbReference type="EMBL" id="KXX75311.1"/>
    </source>
</evidence>
<keyword evidence="4" id="KW-1185">Reference proteome</keyword>
<feature type="region of interest" description="Disordered" evidence="1">
    <location>
        <begin position="1"/>
        <end position="163"/>
    </location>
</feature>
<feature type="compositionally biased region" description="Gly residues" evidence="1">
    <location>
        <begin position="539"/>
        <end position="548"/>
    </location>
</feature>
<feature type="compositionally biased region" description="Polar residues" evidence="1">
    <location>
        <begin position="216"/>
        <end position="244"/>
    </location>
</feature>
<dbReference type="EMBL" id="LCTW02000010">
    <property type="protein sequence ID" value="KXX82644.1"/>
    <property type="molecule type" value="Genomic_DNA"/>
</dbReference>
<organism evidence="3 4">
    <name type="scientific">Madurella mycetomatis</name>
    <dbReference type="NCBI Taxonomy" id="100816"/>
    <lineage>
        <taxon>Eukaryota</taxon>
        <taxon>Fungi</taxon>
        <taxon>Dikarya</taxon>
        <taxon>Ascomycota</taxon>
        <taxon>Pezizomycotina</taxon>
        <taxon>Sordariomycetes</taxon>
        <taxon>Sordariomycetidae</taxon>
        <taxon>Sordariales</taxon>
        <taxon>Sordariales incertae sedis</taxon>
        <taxon>Madurella</taxon>
    </lineage>
</organism>
<feature type="compositionally biased region" description="Pro residues" evidence="1">
    <location>
        <begin position="447"/>
        <end position="456"/>
    </location>
</feature>
<feature type="compositionally biased region" description="Low complexity" evidence="1">
    <location>
        <begin position="28"/>
        <end position="50"/>
    </location>
</feature>
<evidence type="ECO:0000256" key="1">
    <source>
        <dbReference type="SAM" id="MobiDB-lite"/>
    </source>
</evidence>
<reference evidence="3" key="1">
    <citation type="submission" date="2015-06" db="EMBL/GenBank/DDBJ databases">
        <authorList>
            <person name="Hoefler B.C."/>
            <person name="Straight P.D."/>
        </authorList>
    </citation>
    <scope>NUCLEOTIDE SEQUENCE [LARGE SCALE GENOMIC DNA]</scope>
    <source>
        <strain evidence="3">Mm55</strain>
    </source>
</reference>